<evidence type="ECO:0000313" key="1">
    <source>
        <dbReference type="EMBL" id="KAK4381886.1"/>
    </source>
</evidence>
<reference evidence="1" key="1">
    <citation type="submission" date="2020-06" db="EMBL/GenBank/DDBJ databases">
        <authorList>
            <person name="Li T."/>
            <person name="Hu X."/>
            <person name="Zhang T."/>
            <person name="Song X."/>
            <person name="Zhang H."/>
            <person name="Dai N."/>
            <person name="Sheng W."/>
            <person name="Hou X."/>
            <person name="Wei L."/>
        </authorList>
    </citation>
    <scope>NUCLEOTIDE SEQUENCE</scope>
    <source>
        <strain evidence="1">K16</strain>
        <tissue evidence="1">Leaf</tissue>
    </source>
</reference>
<organism evidence="1 2">
    <name type="scientific">Sesamum angolense</name>
    <dbReference type="NCBI Taxonomy" id="2727404"/>
    <lineage>
        <taxon>Eukaryota</taxon>
        <taxon>Viridiplantae</taxon>
        <taxon>Streptophyta</taxon>
        <taxon>Embryophyta</taxon>
        <taxon>Tracheophyta</taxon>
        <taxon>Spermatophyta</taxon>
        <taxon>Magnoliopsida</taxon>
        <taxon>eudicotyledons</taxon>
        <taxon>Gunneridae</taxon>
        <taxon>Pentapetalae</taxon>
        <taxon>asterids</taxon>
        <taxon>lamiids</taxon>
        <taxon>Lamiales</taxon>
        <taxon>Pedaliaceae</taxon>
        <taxon>Sesamum</taxon>
    </lineage>
</organism>
<comment type="caution">
    <text evidence="1">The sequence shown here is derived from an EMBL/GenBank/DDBJ whole genome shotgun (WGS) entry which is preliminary data.</text>
</comment>
<accession>A0AAE1T5H8</accession>
<sequence length="123" mass="14276">MAMSLNVISGSTDYNTFQVKGCAYDKDEIQGHRFKYPIRTLTLGGCHMVLGGNWLRKYNPVEYDYVGMVVTMSKRDEKLRLQSFAYVFQEPKGLPPNRGIEHQIPLKPHVIPNKMHLYRYSYS</sequence>
<name>A0AAE1T5H8_9LAMI</name>
<proteinExistence type="predicted"/>
<reference evidence="1" key="2">
    <citation type="journal article" date="2024" name="Plant">
        <title>Genomic evolution and insights into agronomic trait innovations of Sesamum species.</title>
        <authorList>
            <person name="Miao H."/>
            <person name="Wang L."/>
            <person name="Qu L."/>
            <person name="Liu H."/>
            <person name="Sun Y."/>
            <person name="Le M."/>
            <person name="Wang Q."/>
            <person name="Wei S."/>
            <person name="Zheng Y."/>
            <person name="Lin W."/>
            <person name="Duan Y."/>
            <person name="Cao H."/>
            <person name="Xiong S."/>
            <person name="Wang X."/>
            <person name="Wei L."/>
            <person name="Li C."/>
            <person name="Ma Q."/>
            <person name="Ju M."/>
            <person name="Zhao R."/>
            <person name="Li G."/>
            <person name="Mu C."/>
            <person name="Tian Q."/>
            <person name="Mei H."/>
            <person name="Zhang T."/>
            <person name="Gao T."/>
            <person name="Zhang H."/>
        </authorList>
    </citation>
    <scope>NUCLEOTIDE SEQUENCE</scope>
    <source>
        <strain evidence="1">K16</strain>
    </source>
</reference>
<dbReference type="EMBL" id="JACGWL010000791">
    <property type="protein sequence ID" value="KAK4381886.1"/>
    <property type="molecule type" value="Genomic_DNA"/>
</dbReference>
<gene>
    <name evidence="1" type="ORF">Sango_2925300</name>
</gene>
<evidence type="ECO:0000313" key="2">
    <source>
        <dbReference type="Proteomes" id="UP001289374"/>
    </source>
</evidence>
<dbReference type="Proteomes" id="UP001289374">
    <property type="component" value="Unassembled WGS sequence"/>
</dbReference>
<dbReference type="AlphaFoldDB" id="A0AAE1T5H8"/>
<keyword evidence="2" id="KW-1185">Reference proteome</keyword>
<protein>
    <submittedName>
        <fullName evidence="1">Uncharacterized protein</fullName>
    </submittedName>
</protein>